<gene>
    <name evidence="1" type="ORF">CG716_05335</name>
</gene>
<dbReference type="Proteomes" id="UP000216063">
    <property type="component" value="Unassembled WGS sequence"/>
</dbReference>
<keyword evidence="2" id="KW-1185">Reference proteome</keyword>
<evidence type="ECO:0000313" key="2">
    <source>
        <dbReference type="Proteomes" id="UP000216063"/>
    </source>
</evidence>
<reference evidence="1 2" key="1">
    <citation type="submission" date="2017-07" db="EMBL/GenBank/DDBJ databases">
        <title>The new phylogeny of genus Mycobacterium.</title>
        <authorList>
            <person name="Tortoli E."/>
            <person name="Trovato A."/>
            <person name="Cirillo D.M."/>
        </authorList>
    </citation>
    <scope>NUCLEOTIDE SEQUENCE [LARGE SCALE GENOMIC DNA]</scope>
    <source>
        <strain evidence="1 2">ATCC 33027</strain>
    </source>
</reference>
<comment type="caution">
    <text evidence="1">The sequence shown here is derived from an EMBL/GenBank/DDBJ whole genome shotgun (WGS) entry which is preliminary data.</text>
</comment>
<proteinExistence type="predicted"/>
<accession>A0A255DQY3</accession>
<organism evidence="1 2">
    <name type="scientific">Mycolicibacterium sphagni</name>
    <dbReference type="NCBI Taxonomy" id="1786"/>
    <lineage>
        <taxon>Bacteria</taxon>
        <taxon>Bacillati</taxon>
        <taxon>Actinomycetota</taxon>
        <taxon>Actinomycetes</taxon>
        <taxon>Mycobacteriales</taxon>
        <taxon>Mycobacteriaceae</taxon>
        <taxon>Mycolicibacterium</taxon>
    </lineage>
</organism>
<dbReference type="AlphaFoldDB" id="A0A255DQY3"/>
<dbReference type="EMBL" id="NOZR01000003">
    <property type="protein sequence ID" value="OYN81766.1"/>
    <property type="molecule type" value="Genomic_DNA"/>
</dbReference>
<name>A0A255DQY3_9MYCO</name>
<sequence length="95" mass="10439">MSAYEDFALVGAGQGRWDSEPVNYGPRTYYGTLSPLESAITNKPRLMFTDSAEQIAQDIADVHSAYMDDYADHSDPDAMPTADDIEEMLSWAGAL</sequence>
<dbReference type="RefSeq" id="WP_094477151.1">
    <property type="nucleotide sequence ID" value="NZ_NOZR01000003.1"/>
</dbReference>
<protein>
    <submittedName>
        <fullName evidence="1">Uncharacterized protein</fullName>
    </submittedName>
</protein>
<evidence type="ECO:0000313" key="1">
    <source>
        <dbReference type="EMBL" id="OYN81766.1"/>
    </source>
</evidence>